<dbReference type="UniPathway" id="UPA00251">
    <property type="reaction ID" value="UER00321"/>
</dbReference>
<dbReference type="GO" id="GO:0004853">
    <property type="term" value="F:uroporphyrinogen decarboxylase activity"/>
    <property type="evidence" value="ECO:0007669"/>
    <property type="project" value="UniProtKB-EC"/>
</dbReference>
<dbReference type="GO" id="GO:0006782">
    <property type="term" value="P:protoporphyrinogen IX biosynthetic process"/>
    <property type="evidence" value="ECO:0007669"/>
    <property type="project" value="UniProtKB-UniPathway"/>
</dbReference>
<dbReference type="InParanoid" id="A0A7M7JRQ9"/>
<dbReference type="GeneID" id="111248325"/>
<dbReference type="AlphaFoldDB" id="A0A7M7JRQ9"/>
<dbReference type="CTD" id="7389"/>
<dbReference type="GO" id="GO:0005829">
    <property type="term" value="C:cytosol"/>
    <property type="evidence" value="ECO:0007669"/>
    <property type="project" value="TreeGrafter"/>
</dbReference>
<evidence type="ECO:0000256" key="12">
    <source>
        <dbReference type="ARBA" id="ARBA00023244"/>
    </source>
</evidence>
<dbReference type="FunFam" id="3.20.20.210:FF:000001">
    <property type="entry name" value="Uroporphyrinogen decarboxylase"/>
    <property type="match status" value="1"/>
</dbReference>
<keyword evidence="10" id="KW-0350">Heme biosynthesis</keyword>
<dbReference type="FunCoup" id="A0A7M7JRQ9">
    <property type="interactions" value="734"/>
</dbReference>
<dbReference type="RefSeq" id="XP_022656210.1">
    <property type="nucleotide sequence ID" value="XM_022800475.1"/>
</dbReference>
<evidence type="ECO:0000259" key="16">
    <source>
        <dbReference type="PROSITE" id="PS00906"/>
    </source>
</evidence>
<comment type="pathway">
    <text evidence="3 14">Porphyrin-containing compound metabolism; protoporphyrin-IX biosynthesis; coproporphyrinogen-III from 5-aminolevulinate: step 4/4.</text>
</comment>
<dbReference type="OMA" id="LWLMRQA"/>
<keyword evidence="9 14" id="KW-0210">Decarboxylase</keyword>
<dbReference type="HAMAP" id="MF_00218">
    <property type="entry name" value="URO_D"/>
    <property type="match status" value="1"/>
</dbReference>
<evidence type="ECO:0000256" key="5">
    <source>
        <dbReference type="ARBA" id="ARBA00011738"/>
    </source>
</evidence>
<dbReference type="EC" id="4.1.1.37" evidence="6 14"/>
<keyword evidence="8" id="KW-0963">Cytoplasm</keyword>
<dbReference type="EnsemblMetazoa" id="XM_022800475">
    <property type="protein sequence ID" value="XP_022656210"/>
    <property type="gene ID" value="LOC111248325"/>
</dbReference>
<dbReference type="KEGG" id="vde:111248325"/>
<evidence type="ECO:0000256" key="4">
    <source>
        <dbReference type="ARBA" id="ARBA00009935"/>
    </source>
</evidence>
<comment type="catalytic activity">
    <reaction evidence="13">
        <text>uroporphyrinogen III + 4 H(+) = coproporphyrinogen III + 4 CO2</text>
        <dbReference type="Rhea" id="RHEA:19865"/>
        <dbReference type="ChEBI" id="CHEBI:15378"/>
        <dbReference type="ChEBI" id="CHEBI:16526"/>
        <dbReference type="ChEBI" id="CHEBI:57308"/>
        <dbReference type="ChEBI" id="CHEBI:57309"/>
        <dbReference type="EC" id="4.1.1.37"/>
    </reaction>
    <physiologicalReaction direction="left-to-right" evidence="13">
        <dbReference type="Rhea" id="RHEA:19866"/>
    </physiologicalReaction>
</comment>
<dbReference type="NCBIfam" id="TIGR01464">
    <property type="entry name" value="hemE"/>
    <property type="match status" value="1"/>
</dbReference>
<evidence type="ECO:0000256" key="9">
    <source>
        <dbReference type="ARBA" id="ARBA00022793"/>
    </source>
</evidence>
<evidence type="ECO:0000259" key="17">
    <source>
        <dbReference type="PROSITE" id="PS00907"/>
    </source>
</evidence>
<keyword evidence="12 14" id="KW-0627">Porphyrin biosynthesis</keyword>
<feature type="domain" description="Uroporphyrinogen decarboxylase (URO-D)" evidence="16">
    <location>
        <begin position="25"/>
        <end position="34"/>
    </location>
</feature>
<keyword evidence="11 14" id="KW-0456">Lyase</keyword>
<comment type="function">
    <text evidence="1">Catalyzes the decarboxylation of four acetate groups of uroporphyrinogen-III to yield coproporphyrinogen-III.</text>
</comment>
<dbReference type="PANTHER" id="PTHR21091:SF169">
    <property type="entry name" value="UROPORPHYRINOGEN DECARBOXYLASE"/>
    <property type="match status" value="1"/>
</dbReference>
<evidence type="ECO:0000256" key="14">
    <source>
        <dbReference type="RuleBase" id="RU000554"/>
    </source>
</evidence>
<accession>A0A7M7JRQ9</accession>
<feature type="domain" description="Uroporphyrinogen decarboxylase (URO-D)" evidence="17">
    <location>
        <begin position="144"/>
        <end position="160"/>
    </location>
</feature>
<reference evidence="18" key="1">
    <citation type="submission" date="2021-01" db="UniProtKB">
        <authorList>
            <consortium name="EnsemblMetazoa"/>
        </authorList>
    </citation>
    <scope>IDENTIFICATION</scope>
</reference>
<dbReference type="InterPro" id="IPR000257">
    <property type="entry name" value="Uroporphyrinogen_deCOase"/>
</dbReference>
<evidence type="ECO:0000256" key="13">
    <source>
        <dbReference type="ARBA" id="ARBA00048411"/>
    </source>
</evidence>
<dbReference type="Gene3D" id="3.20.20.210">
    <property type="match status" value="1"/>
</dbReference>
<evidence type="ECO:0000313" key="19">
    <source>
        <dbReference type="Proteomes" id="UP000594260"/>
    </source>
</evidence>
<evidence type="ECO:0000256" key="3">
    <source>
        <dbReference type="ARBA" id="ARBA00004804"/>
    </source>
</evidence>
<evidence type="ECO:0000256" key="8">
    <source>
        <dbReference type="ARBA" id="ARBA00022490"/>
    </source>
</evidence>
<proteinExistence type="inferred from homology"/>
<organism evidence="18 19">
    <name type="scientific">Varroa destructor</name>
    <name type="common">Honeybee mite</name>
    <dbReference type="NCBI Taxonomy" id="109461"/>
    <lineage>
        <taxon>Eukaryota</taxon>
        <taxon>Metazoa</taxon>
        <taxon>Ecdysozoa</taxon>
        <taxon>Arthropoda</taxon>
        <taxon>Chelicerata</taxon>
        <taxon>Arachnida</taxon>
        <taxon>Acari</taxon>
        <taxon>Parasitiformes</taxon>
        <taxon>Mesostigmata</taxon>
        <taxon>Gamasina</taxon>
        <taxon>Dermanyssoidea</taxon>
        <taxon>Varroidae</taxon>
        <taxon>Varroa</taxon>
    </lineage>
</organism>
<evidence type="ECO:0000256" key="2">
    <source>
        <dbReference type="ARBA" id="ARBA00004496"/>
    </source>
</evidence>
<dbReference type="OrthoDB" id="339900at2759"/>
<dbReference type="PROSITE" id="PS00907">
    <property type="entry name" value="UROD_2"/>
    <property type="match status" value="1"/>
</dbReference>
<evidence type="ECO:0000256" key="7">
    <source>
        <dbReference type="ARBA" id="ARBA00014308"/>
    </source>
</evidence>
<dbReference type="InterPro" id="IPR038071">
    <property type="entry name" value="UROD/MetE-like_sf"/>
</dbReference>
<evidence type="ECO:0000313" key="18">
    <source>
        <dbReference type="EnsemblMetazoa" id="XP_022656210"/>
    </source>
</evidence>
<dbReference type="PROSITE" id="PS00906">
    <property type="entry name" value="UROD_1"/>
    <property type="match status" value="1"/>
</dbReference>
<comment type="similarity">
    <text evidence="4 15">Belongs to the uroporphyrinogen decarboxylase family.</text>
</comment>
<name>A0A7M7JRQ9_VARDE</name>
<dbReference type="Proteomes" id="UP000594260">
    <property type="component" value="Unplaced"/>
</dbReference>
<dbReference type="InterPro" id="IPR006361">
    <property type="entry name" value="Uroporphyrinogen_deCO2ase_HemE"/>
</dbReference>
<evidence type="ECO:0000256" key="11">
    <source>
        <dbReference type="ARBA" id="ARBA00023239"/>
    </source>
</evidence>
<comment type="subcellular location">
    <subcellularLocation>
        <location evidence="2">Cytoplasm</location>
    </subcellularLocation>
</comment>
<dbReference type="Pfam" id="PF01208">
    <property type="entry name" value="URO-D"/>
    <property type="match status" value="1"/>
</dbReference>
<evidence type="ECO:0000256" key="10">
    <source>
        <dbReference type="ARBA" id="ARBA00023133"/>
    </source>
</evidence>
<evidence type="ECO:0000256" key="6">
    <source>
        <dbReference type="ARBA" id="ARBA00012288"/>
    </source>
</evidence>
<dbReference type="SUPFAM" id="SSF51726">
    <property type="entry name" value="UROD/MetE-like"/>
    <property type="match status" value="1"/>
</dbReference>
<dbReference type="PANTHER" id="PTHR21091">
    <property type="entry name" value="METHYLTETRAHYDROFOLATE:HOMOCYSTEINE METHYLTRANSFERASE RELATED"/>
    <property type="match status" value="1"/>
</dbReference>
<evidence type="ECO:0000256" key="1">
    <source>
        <dbReference type="ARBA" id="ARBA00002448"/>
    </source>
</evidence>
<sequence>MSDFPELKNDCILRAARGEVVDNVPVWIMRQAGRYLPEFMETRKKHTFFDMCQKPEVACEVTLQPIRRFSLDAAIIFSDILVIPQAMGMNLEMRPGEGPVFTEPLKNPADMEHLKDINVSEDLKYVMDAISTTRRALDGKVPLFGFSGAPWTLMCYMIEGKGSKTQSNAKKWLYRHPSKADELLLRLEKIIVEYMVAQVRAGAQILQLFDTNVGFLDERMFLRFVKPGYVRIATAVREKLSKSFRCPPLCLFPKDAHFNLVHLRDAGYDVISVDWAITPEKAREALGNNVTIQGNLDPCALYADETTLRELAREMVTRFGKERYIANLGHGMYPDIDPDRVRVFIEAIHSVK</sequence>
<comment type="subunit">
    <text evidence="5">Homodimer.</text>
</comment>
<protein>
    <recommendedName>
        <fullName evidence="7 14">Uroporphyrinogen decarboxylase</fullName>
        <ecNumber evidence="6 14">4.1.1.37</ecNumber>
    </recommendedName>
</protein>
<dbReference type="CDD" id="cd00717">
    <property type="entry name" value="URO-D"/>
    <property type="match status" value="1"/>
</dbReference>
<evidence type="ECO:0000256" key="15">
    <source>
        <dbReference type="RuleBase" id="RU004169"/>
    </source>
</evidence>
<keyword evidence="19" id="KW-1185">Reference proteome</keyword>